<dbReference type="NCBIfam" id="TIGR02175">
    <property type="entry name" value="PorC_KorC"/>
    <property type="match status" value="1"/>
</dbReference>
<evidence type="ECO:0000313" key="4">
    <source>
        <dbReference type="Proteomes" id="UP000051717"/>
    </source>
</evidence>
<dbReference type="InterPro" id="IPR011894">
    <property type="entry name" value="PorC_KorC"/>
</dbReference>
<gene>
    <name evidence="3" type="ORF">AMJ82_05275</name>
</gene>
<evidence type="ECO:0000259" key="2">
    <source>
        <dbReference type="Pfam" id="PF01558"/>
    </source>
</evidence>
<dbReference type="InterPro" id="IPR002869">
    <property type="entry name" value="Pyrv_flavodox_OxRed_cen"/>
</dbReference>
<evidence type="ECO:0000313" key="3">
    <source>
        <dbReference type="EMBL" id="KPK69533.1"/>
    </source>
</evidence>
<dbReference type="PANTHER" id="PTHR43366:SF1">
    <property type="entry name" value="PYRUVATE SYNTHASE SUBUNIT PORC"/>
    <property type="match status" value="1"/>
</dbReference>
<accession>A0A0S8GCH4</accession>
<dbReference type="Proteomes" id="UP000051717">
    <property type="component" value="Unassembled WGS sequence"/>
</dbReference>
<name>A0A0S8GCH4_UNCT6</name>
<feature type="domain" description="Pyruvate/ketoisovalerate oxidoreductase catalytic" evidence="2">
    <location>
        <begin position="15"/>
        <end position="187"/>
    </location>
</feature>
<dbReference type="Pfam" id="PF01558">
    <property type="entry name" value="POR"/>
    <property type="match status" value="1"/>
</dbReference>
<evidence type="ECO:0000256" key="1">
    <source>
        <dbReference type="ARBA" id="ARBA00023002"/>
    </source>
</evidence>
<dbReference type="PANTHER" id="PTHR43366">
    <property type="entry name" value="PYRUVATE SYNTHASE SUBUNIT PORC"/>
    <property type="match status" value="1"/>
</dbReference>
<dbReference type="Gene3D" id="3.40.920.10">
    <property type="entry name" value="Pyruvate-ferredoxin oxidoreductase, PFOR, domain III"/>
    <property type="match status" value="1"/>
</dbReference>
<protein>
    <recommendedName>
        <fullName evidence="2">Pyruvate/ketoisovalerate oxidoreductase catalytic domain-containing protein</fullName>
    </recommendedName>
</protein>
<dbReference type="InterPro" id="IPR051626">
    <property type="entry name" value="Oxidoreductase_gamma_subunit"/>
</dbReference>
<sequence length="192" mass="20616">MSESGVIEIRWHGRGGQGVVTAARLLAGAALRADKYFQAFPEFGPERMGAPIVAFNRISSRPFSNYSQISNPDVVVVIDPTLLGAEAVIAGVGEDAIFIANSSEEARPVAGRLGLEPGQVYVVDASRIARETIGRDIPNTAMLGGVVGITEIVPLDDVIEELKELMGEKLGSERIEGNIEAIRRTFETIRAR</sequence>
<organism evidence="3 4">
    <name type="scientific">candidate division TA06 bacterium SM23_40</name>
    <dbReference type="NCBI Taxonomy" id="1703774"/>
    <lineage>
        <taxon>Bacteria</taxon>
        <taxon>Bacteria division TA06</taxon>
    </lineage>
</organism>
<comment type="caution">
    <text evidence="3">The sequence shown here is derived from an EMBL/GenBank/DDBJ whole genome shotgun (WGS) entry which is preliminary data.</text>
</comment>
<proteinExistence type="predicted"/>
<dbReference type="InterPro" id="IPR019752">
    <property type="entry name" value="Pyrv/ketoisovalerate_OxRed_cat"/>
</dbReference>
<dbReference type="GO" id="GO:0016625">
    <property type="term" value="F:oxidoreductase activity, acting on the aldehyde or oxo group of donors, iron-sulfur protein as acceptor"/>
    <property type="evidence" value="ECO:0007669"/>
    <property type="project" value="InterPro"/>
</dbReference>
<dbReference type="SUPFAM" id="SSF53323">
    <property type="entry name" value="Pyruvate-ferredoxin oxidoreductase, PFOR, domain III"/>
    <property type="match status" value="1"/>
</dbReference>
<reference evidence="3 4" key="1">
    <citation type="journal article" date="2015" name="Microbiome">
        <title>Genomic resolution of linkages in carbon, nitrogen, and sulfur cycling among widespread estuary sediment bacteria.</title>
        <authorList>
            <person name="Baker B.J."/>
            <person name="Lazar C.S."/>
            <person name="Teske A.P."/>
            <person name="Dick G.J."/>
        </authorList>
    </citation>
    <scope>NUCLEOTIDE SEQUENCE [LARGE SCALE GENOMIC DNA]</scope>
    <source>
        <strain evidence="3">SM23_40</strain>
    </source>
</reference>
<dbReference type="AlphaFoldDB" id="A0A0S8GCH4"/>
<keyword evidence="1" id="KW-0560">Oxidoreductase</keyword>
<dbReference type="PATRIC" id="fig|1703774.3.peg.1908"/>
<dbReference type="EMBL" id="LJUI01000032">
    <property type="protein sequence ID" value="KPK69533.1"/>
    <property type="molecule type" value="Genomic_DNA"/>
</dbReference>